<keyword evidence="9 18" id="KW-0067">ATP-binding</keyword>
<dbReference type="PROSITE" id="PS00211">
    <property type="entry name" value="ABC_TRANSPORTER_1"/>
    <property type="match status" value="2"/>
</dbReference>
<proteinExistence type="inferred from homology"/>
<evidence type="ECO:0000256" key="3">
    <source>
        <dbReference type="ARBA" id="ARBA00022448"/>
    </source>
</evidence>
<dbReference type="OrthoDB" id="9784450at2"/>
<protein>
    <recommendedName>
        <fullName evidence="15">Glutathione import ATP-binding protein GsiA</fullName>
        <ecNumber evidence="14">7.4.2.10</ecNumber>
    </recommendedName>
</protein>
<dbReference type="GO" id="GO:0015833">
    <property type="term" value="P:peptide transport"/>
    <property type="evidence" value="ECO:0007669"/>
    <property type="project" value="InterPro"/>
</dbReference>
<dbReference type="CDD" id="cd03257">
    <property type="entry name" value="ABC_NikE_OppD_transporters"/>
    <property type="match status" value="2"/>
</dbReference>
<evidence type="ECO:0000256" key="13">
    <source>
        <dbReference type="ARBA" id="ARBA00038416"/>
    </source>
</evidence>
<keyword evidence="10" id="KW-1278">Translocase</keyword>
<keyword evidence="5" id="KW-0997">Cell inner membrane</keyword>
<dbReference type="PANTHER" id="PTHR43776:SF15">
    <property type="entry name" value="GLUTATHIONE IMPORT ATP-BINDING PROTEIN GSIA"/>
    <property type="match status" value="1"/>
</dbReference>
<evidence type="ECO:0000259" key="17">
    <source>
        <dbReference type="PROSITE" id="PS50893"/>
    </source>
</evidence>
<keyword evidence="3" id="KW-0813">Transport</keyword>
<feature type="domain" description="ABC transporter" evidence="17">
    <location>
        <begin position="301"/>
        <end position="551"/>
    </location>
</feature>
<dbReference type="SUPFAM" id="SSF52540">
    <property type="entry name" value="P-loop containing nucleoside triphosphate hydrolases"/>
    <property type="match status" value="2"/>
</dbReference>
<evidence type="ECO:0000256" key="6">
    <source>
        <dbReference type="ARBA" id="ARBA00022737"/>
    </source>
</evidence>
<keyword evidence="19" id="KW-1185">Reference proteome</keyword>
<feature type="domain" description="ABC transporter" evidence="17">
    <location>
        <begin position="6"/>
        <end position="256"/>
    </location>
</feature>
<dbReference type="GO" id="GO:0055085">
    <property type="term" value="P:transmembrane transport"/>
    <property type="evidence" value="ECO:0007669"/>
    <property type="project" value="UniProtKB-ARBA"/>
</dbReference>
<evidence type="ECO:0000256" key="4">
    <source>
        <dbReference type="ARBA" id="ARBA00022475"/>
    </source>
</evidence>
<keyword evidence="8" id="KW-0378">Hydrolase</keyword>
<keyword evidence="11" id="KW-0472">Membrane</keyword>
<comment type="subcellular location">
    <subcellularLocation>
        <location evidence="1">Cell inner membrane</location>
        <topology evidence="1">Peripheral membrane protein</topology>
    </subcellularLocation>
</comment>
<dbReference type="InterPro" id="IPR003593">
    <property type="entry name" value="AAA+_ATPase"/>
</dbReference>
<dbReference type="InterPro" id="IPR017871">
    <property type="entry name" value="ABC_transporter-like_CS"/>
</dbReference>
<evidence type="ECO:0000256" key="9">
    <source>
        <dbReference type="ARBA" id="ARBA00022840"/>
    </source>
</evidence>
<organism evidence="18 19">
    <name type="scientific">Rahnella woolbedingensis</name>
    <dbReference type="NCBI Taxonomy" id="1510574"/>
    <lineage>
        <taxon>Bacteria</taxon>
        <taxon>Pseudomonadati</taxon>
        <taxon>Pseudomonadota</taxon>
        <taxon>Gammaproteobacteria</taxon>
        <taxon>Enterobacterales</taxon>
        <taxon>Yersiniaceae</taxon>
        <taxon>Rahnella</taxon>
    </lineage>
</organism>
<dbReference type="InterPro" id="IPR050319">
    <property type="entry name" value="ABC_transp_ATP-bind"/>
</dbReference>
<name>A0A419NB85_9GAMM</name>
<comment type="similarity">
    <text evidence="13">Belongs to the ABC transporter superfamily. Glutathione importer (TC 3.A.1.5.11) family.</text>
</comment>
<dbReference type="Gene3D" id="3.40.50.300">
    <property type="entry name" value="P-loop containing nucleotide triphosphate hydrolases"/>
    <property type="match status" value="2"/>
</dbReference>
<evidence type="ECO:0000256" key="7">
    <source>
        <dbReference type="ARBA" id="ARBA00022741"/>
    </source>
</evidence>
<dbReference type="FunFam" id="3.40.50.300:FF:000016">
    <property type="entry name" value="Oligopeptide ABC transporter ATP-binding component"/>
    <property type="match status" value="2"/>
</dbReference>
<evidence type="ECO:0000256" key="14">
    <source>
        <dbReference type="ARBA" id="ARBA00039050"/>
    </source>
</evidence>
<evidence type="ECO:0000256" key="2">
    <source>
        <dbReference type="ARBA" id="ARBA00011469"/>
    </source>
</evidence>
<comment type="catalytic activity">
    <reaction evidence="16">
        <text>glutathione(out) + ATP + H2O = glutathione(in) + ADP + phosphate + H(+)</text>
        <dbReference type="Rhea" id="RHEA:29791"/>
        <dbReference type="ChEBI" id="CHEBI:15377"/>
        <dbReference type="ChEBI" id="CHEBI:15378"/>
        <dbReference type="ChEBI" id="CHEBI:30616"/>
        <dbReference type="ChEBI" id="CHEBI:43474"/>
        <dbReference type="ChEBI" id="CHEBI:57925"/>
        <dbReference type="ChEBI" id="CHEBI:456216"/>
        <dbReference type="EC" id="7.4.2.10"/>
    </reaction>
</comment>
<comment type="function">
    <text evidence="12">Part of the ABC transporter complex GsiABCD involved in glutathione import. Responsible for energy coupling to the transport system.</text>
</comment>
<gene>
    <name evidence="18" type="ORF">D6C13_08770</name>
</gene>
<accession>A0A419NB85</accession>
<dbReference type="PANTHER" id="PTHR43776">
    <property type="entry name" value="TRANSPORT ATP-BINDING PROTEIN"/>
    <property type="match status" value="1"/>
</dbReference>
<evidence type="ECO:0000313" key="18">
    <source>
        <dbReference type="EMBL" id="RJT45164.1"/>
    </source>
</evidence>
<keyword evidence="4" id="KW-1003">Cell membrane</keyword>
<dbReference type="Proteomes" id="UP000284908">
    <property type="component" value="Unassembled WGS sequence"/>
</dbReference>
<dbReference type="GO" id="GO:0005886">
    <property type="term" value="C:plasma membrane"/>
    <property type="evidence" value="ECO:0007669"/>
    <property type="project" value="UniProtKB-SubCell"/>
</dbReference>
<reference evidence="18 19" key="1">
    <citation type="submission" date="2018-09" db="EMBL/GenBank/DDBJ databases">
        <authorList>
            <person name="Le Fleche-Mateos A."/>
        </authorList>
    </citation>
    <scope>NUCLEOTIDE SEQUENCE [LARGE SCALE GENOMIC DNA]</scope>
    <source>
        <strain evidence="18 19">DSM 27399</strain>
    </source>
</reference>
<dbReference type="Pfam" id="PF00005">
    <property type="entry name" value="ABC_tran"/>
    <property type="match status" value="2"/>
</dbReference>
<dbReference type="NCBIfam" id="NF008453">
    <property type="entry name" value="PRK11308.1"/>
    <property type="match status" value="2"/>
</dbReference>
<dbReference type="Pfam" id="PF08352">
    <property type="entry name" value="oligo_HPY"/>
    <property type="match status" value="2"/>
</dbReference>
<evidence type="ECO:0000256" key="12">
    <source>
        <dbReference type="ARBA" id="ARBA00037530"/>
    </source>
</evidence>
<evidence type="ECO:0000313" key="19">
    <source>
        <dbReference type="Proteomes" id="UP000284908"/>
    </source>
</evidence>
<evidence type="ECO:0000256" key="1">
    <source>
        <dbReference type="ARBA" id="ARBA00004417"/>
    </source>
</evidence>
<dbReference type="NCBIfam" id="NF007739">
    <property type="entry name" value="PRK10419.1"/>
    <property type="match status" value="2"/>
</dbReference>
<keyword evidence="6" id="KW-0677">Repeat</keyword>
<evidence type="ECO:0000256" key="5">
    <source>
        <dbReference type="ARBA" id="ARBA00022519"/>
    </source>
</evidence>
<dbReference type="EC" id="7.4.2.10" evidence="14"/>
<comment type="subunit">
    <text evidence="2">The complex is composed of two ATP-binding proteins (GsiA), two transmembrane proteins (GsiC and GsiD) and a solute-binding protein (GsiB).</text>
</comment>
<dbReference type="InterPro" id="IPR003439">
    <property type="entry name" value="ABC_transporter-like_ATP-bd"/>
</dbReference>
<evidence type="ECO:0000256" key="10">
    <source>
        <dbReference type="ARBA" id="ARBA00022967"/>
    </source>
</evidence>
<dbReference type="AlphaFoldDB" id="A0A419NB85"/>
<dbReference type="GO" id="GO:0016887">
    <property type="term" value="F:ATP hydrolysis activity"/>
    <property type="evidence" value="ECO:0007669"/>
    <property type="project" value="InterPro"/>
</dbReference>
<evidence type="ECO:0000256" key="11">
    <source>
        <dbReference type="ARBA" id="ARBA00023136"/>
    </source>
</evidence>
<dbReference type="PROSITE" id="PS50893">
    <property type="entry name" value="ABC_TRANSPORTER_2"/>
    <property type="match status" value="2"/>
</dbReference>
<dbReference type="EMBL" id="RAHH01000008">
    <property type="protein sequence ID" value="RJT45164.1"/>
    <property type="molecule type" value="Genomic_DNA"/>
</dbReference>
<evidence type="ECO:0000256" key="15">
    <source>
        <dbReference type="ARBA" id="ARBA00041187"/>
    </source>
</evidence>
<dbReference type="InterPro" id="IPR027417">
    <property type="entry name" value="P-loop_NTPase"/>
</dbReference>
<dbReference type="InterPro" id="IPR013563">
    <property type="entry name" value="Oligopep_ABC_C"/>
</dbReference>
<evidence type="ECO:0000256" key="8">
    <source>
        <dbReference type="ARBA" id="ARBA00022801"/>
    </source>
</evidence>
<evidence type="ECO:0000256" key="16">
    <source>
        <dbReference type="ARBA" id="ARBA00047640"/>
    </source>
</evidence>
<dbReference type="GO" id="GO:0005524">
    <property type="term" value="F:ATP binding"/>
    <property type="evidence" value="ECO:0007669"/>
    <property type="project" value="UniProtKB-KW"/>
</dbReference>
<keyword evidence="7" id="KW-0547">Nucleotide-binding</keyword>
<dbReference type="SMART" id="SM00382">
    <property type="entry name" value="AAA"/>
    <property type="match status" value="2"/>
</dbReference>
<comment type="caution">
    <text evidence="18">The sequence shown here is derived from an EMBL/GenBank/DDBJ whole genome shotgun (WGS) entry which is preliminary data.</text>
</comment>
<dbReference type="RefSeq" id="WP_120132397.1">
    <property type="nucleotide sequence ID" value="NZ_RAHH01000008.1"/>
</dbReference>
<sequence length="599" mass="66350">MHNPVLQVDKLNTAFSVDGEWLNVVRELSFSIGPKETLALVGESGSGKSVTAMSVMRLLDEKQTRYSGSIRFDGQELLSLNRAQMQSIRGNRIGMIFQEPMTSLNPVLKIGVQITEVLKRHRGMDDKTARAEAVRLLEKVRIPAATSRLNEYPLSFSGGMRQRVVIAIALACNPRLLIADEPTTALDVTIQAQILTLIKSLQEEEGMSVLFITHDMGVVAEVADRTLVMHRSEAVEQATTREIFHLPQHPYTRALLSAVPRLGAMNGVALPKRFPLNDMQTGEPQPVAESVDTLRKGQPVLDVKNLVTRFDVKSGLMRRVSARVHAVEDLSFSLQPGETLSLVGESGCGKSTTGRTILRLTEATSGDVLIARQDIRRADSARLAEIRTQAQMIFQDPYESLNPRMRIGQAIAEPMVSLGLHNAQSAKRRVAQLLEQVGLQSNMATRFPHQFSGGQRQRICIARALALEPKMIIADEAVSALDVSVKAQVINLMLDLQEQLGLAYLFISHDMAVVERISHRVAVMYLGEIVEIGSRADIFENPQHLYTRKLLAAVPVPDPDVRRKRTVVPEELASPLRAATFQPPVRQYREVSDGHFVQL</sequence>